<dbReference type="AlphaFoldDB" id="A0A7J6B8L3"/>
<feature type="region of interest" description="Disordered" evidence="1">
    <location>
        <begin position="25"/>
        <end position="46"/>
    </location>
</feature>
<dbReference type="Proteomes" id="UP000593565">
    <property type="component" value="Unassembled WGS sequence"/>
</dbReference>
<sequence>MKQLDLQGFQERTLRNQVGLKIPSWQVEGEGPSGLQETVSVSEDDPEAGQRVAVSWTWGVSHTSLIQNSSKSSNLQTRFCDFRRTGTVSIQGFTTVQH</sequence>
<evidence type="ECO:0000313" key="2">
    <source>
        <dbReference type="EMBL" id="KAF4091392.1"/>
    </source>
</evidence>
<comment type="caution">
    <text evidence="2">The sequence shown here is derived from an EMBL/GenBank/DDBJ whole genome shotgun (WGS) entry which is preliminary data.</text>
</comment>
<name>A0A7J6B8L3_AMEME</name>
<protein>
    <submittedName>
        <fullName evidence="2">Uncharacterized protein</fullName>
    </submittedName>
</protein>
<evidence type="ECO:0000256" key="1">
    <source>
        <dbReference type="SAM" id="MobiDB-lite"/>
    </source>
</evidence>
<organism evidence="2 3">
    <name type="scientific">Ameiurus melas</name>
    <name type="common">Black bullhead</name>
    <name type="synonym">Silurus melas</name>
    <dbReference type="NCBI Taxonomy" id="219545"/>
    <lineage>
        <taxon>Eukaryota</taxon>
        <taxon>Metazoa</taxon>
        <taxon>Chordata</taxon>
        <taxon>Craniata</taxon>
        <taxon>Vertebrata</taxon>
        <taxon>Euteleostomi</taxon>
        <taxon>Actinopterygii</taxon>
        <taxon>Neopterygii</taxon>
        <taxon>Teleostei</taxon>
        <taxon>Ostariophysi</taxon>
        <taxon>Siluriformes</taxon>
        <taxon>Ictaluridae</taxon>
        <taxon>Ameiurus</taxon>
    </lineage>
</organism>
<gene>
    <name evidence="2" type="ORF">AMELA_G00036340</name>
</gene>
<proteinExistence type="predicted"/>
<evidence type="ECO:0000313" key="3">
    <source>
        <dbReference type="Proteomes" id="UP000593565"/>
    </source>
</evidence>
<accession>A0A7J6B8L3</accession>
<dbReference type="EMBL" id="JAAGNN010000003">
    <property type="protein sequence ID" value="KAF4091392.1"/>
    <property type="molecule type" value="Genomic_DNA"/>
</dbReference>
<reference evidence="2 3" key="1">
    <citation type="submission" date="2020-02" db="EMBL/GenBank/DDBJ databases">
        <title>A chromosome-scale genome assembly of the black bullhead catfish (Ameiurus melas).</title>
        <authorList>
            <person name="Wen M."/>
            <person name="Zham M."/>
            <person name="Cabau C."/>
            <person name="Klopp C."/>
            <person name="Donnadieu C."/>
            <person name="Roques C."/>
            <person name="Bouchez O."/>
            <person name="Lampietro C."/>
            <person name="Jouanno E."/>
            <person name="Herpin A."/>
            <person name="Louis A."/>
            <person name="Berthelot C."/>
            <person name="Parey E."/>
            <person name="Roest-Crollius H."/>
            <person name="Braasch I."/>
            <person name="Postlethwait J."/>
            <person name="Robinson-Rechavi M."/>
            <person name="Echchiki A."/>
            <person name="Begum T."/>
            <person name="Montfort J."/>
            <person name="Schartl M."/>
            <person name="Bobe J."/>
            <person name="Guiguen Y."/>
        </authorList>
    </citation>
    <scope>NUCLEOTIDE SEQUENCE [LARGE SCALE GENOMIC DNA]</scope>
    <source>
        <strain evidence="2">M_S1</strain>
        <tissue evidence="2">Blood</tissue>
    </source>
</reference>
<keyword evidence="3" id="KW-1185">Reference proteome</keyword>